<dbReference type="EMBL" id="CP027116">
    <property type="protein sequence ID" value="AVM24912.1"/>
    <property type="molecule type" value="Genomic_DNA"/>
</dbReference>
<organism evidence="1 2">
    <name type="scientific">Bacillus pumilus</name>
    <name type="common">Bacillus mesentericus</name>
    <dbReference type="NCBI Taxonomy" id="1408"/>
    <lineage>
        <taxon>Bacteria</taxon>
        <taxon>Bacillati</taxon>
        <taxon>Bacillota</taxon>
        <taxon>Bacilli</taxon>
        <taxon>Bacillales</taxon>
        <taxon>Bacillaceae</taxon>
        <taxon>Bacillus</taxon>
    </lineage>
</organism>
<protein>
    <submittedName>
        <fullName evidence="1">Uncharacterized protein</fullName>
    </submittedName>
</protein>
<dbReference type="RefSeq" id="WP_117731251.1">
    <property type="nucleotide sequence ID" value="NZ_CP027116.1"/>
</dbReference>
<reference evidence="1 2" key="1">
    <citation type="submission" date="2018-02" db="EMBL/GenBank/DDBJ databases">
        <title>The complete genome of two Bacillus pumilus strains from Cuatro Cienegas, Coahuila, Mexico.</title>
        <authorList>
            <person name="Zarza E."/>
            <person name="Alcaraz L.D."/>
            <person name="Aguilar-Salinas B."/>
            <person name="Islas A."/>
            <person name="Olmedo-Alvarez G."/>
        </authorList>
    </citation>
    <scope>NUCLEOTIDE SEQUENCE [LARGE SCALE GENOMIC DNA]</scope>
    <source>
        <strain evidence="1 2">145</strain>
    </source>
</reference>
<dbReference type="Proteomes" id="UP000264960">
    <property type="component" value="Chromosome"/>
</dbReference>
<dbReference type="AlphaFoldDB" id="A0AAD0MLR4"/>
<gene>
    <name evidence="1" type="ORF">C5695_14065</name>
</gene>
<evidence type="ECO:0000313" key="2">
    <source>
        <dbReference type="Proteomes" id="UP000264960"/>
    </source>
</evidence>
<evidence type="ECO:0000313" key="1">
    <source>
        <dbReference type="EMBL" id="AVM24912.1"/>
    </source>
</evidence>
<accession>A0AAD0MLR4</accession>
<proteinExistence type="predicted"/>
<sequence>MNEIKEFQINLIGETIIRNSEGIYASKSPEIDVEIVVDKDYVIDAFVRNNQIQENILQTSFNTNMLLKREAIQKHEAIQKNLNSWEKYHDDTALRYEFQARDVRDLAFLLGFKLKTEGE</sequence>
<name>A0AAD0MLR4_BACPU</name>